<reference evidence="1 2" key="1">
    <citation type="journal article" date="2015" name="Genome Announc.">
        <title>Complete Genome Sequence of Steroid-Transforming Nocardioides simplex VKM Ac-2033D.</title>
        <authorList>
            <person name="Shtratnikova V.Y."/>
            <person name="Schelkunov M.I."/>
            <person name="Pekov Y.A."/>
            <person name="Fokina V.V."/>
            <person name="Logacheva M.D."/>
            <person name="Sokolov S.L."/>
            <person name="Bragin E.Y."/>
            <person name="Ashapkin V.V."/>
            <person name="Donova M.V."/>
        </authorList>
    </citation>
    <scope>NUCLEOTIDE SEQUENCE [LARGE SCALE GENOMIC DNA]</scope>
    <source>
        <strain evidence="1 2">VKM Ac-2033D</strain>
    </source>
</reference>
<dbReference type="eggNOG" id="COG0715">
    <property type="taxonomic scope" value="Bacteria"/>
</dbReference>
<dbReference type="HOGENOM" id="CLU_806255_0_0_11"/>
<dbReference type="PANTHER" id="PTHR30024">
    <property type="entry name" value="ALIPHATIC SULFONATES-BINDING PROTEIN-RELATED"/>
    <property type="match status" value="1"/>
</dbReference>
<keyword evidence="2" id="KW-1185">Reference proteome</keyword>
<sequence>MTTTPTSLDTLWYTRCPVPTASGIAHRLGWLADDFARDDLALQVLQDAPPEIAEHHFDHLLVGLFREGGNVPALVARAEGAPTRLIGLTWIDEGQRVVVRPDSGIASAADLAGRRLAVPGWAGTRTRSFPRAMALHGLTSALRTAGLTLADAELVEVPGRADRRPGWDPSAAAHWPGLDELAAGTVDAVYLKGGRSAEQAAAAGLVVAVDLDATPSLADRVNNGTPRPITVHAALLDERPELVVRFLAQTLRAARWATEHPDEVRAFLGSEVGSGGDGVTTAYGADVHLGLTPDLSPERLALLDQQQRFLHEHAFTDAPVDVQAWADPAPLAAARRLLDEEEGR</sequence>
<dbReference type="PANTHER" id="PTHR30024:SF21">
    <property type="entry name" value="ABC TRANSPORTER SUBSTRATE-BINDING PROTEIN"/>
    <property type="match status" value="1"/>
</dbReference>
<dbReference type="Pfam" id="PF09084">
    <property type="entry name" value="NMT1"/>
    <property type="match status" value="1"/>
</dbReference>
<dbReference type="Gene3D" id="3.40.190.10">
    <property type="entry name" value="Periplasmic binding protein-like II"/>
    <property type="match status" value="1"/>
</dbReference>
<evidence type="ECO:0000313" key="1">
    <source>
        <dbReference type="EMBL" id="AIY18367.1"/>
    </source>
</evidence>
<proteinExistence type="predicted"/>
<accession>A0A0A1DP10</accession>
<dbReference type="Gene3D" id="3.40.190.270">
    <property type="match status" value="1"/>
</dbReference>
<organism evidence="1 2">
    <name type="scientific">Nocardioides simplex</name>
    <name type="common">Arthrobacter simplex</name>
    <dbReference type="NCBI Taxonomy" id="2045"/>
    <lineage>
        <taxon>Bacteria</taxon>
        <taxon>Bacillati</taxon>
        <taxon>Actinomycetota</taxon>
        <taxon>Actinomycetes</taxon>
        <taxon>Propionibacteriales</taxon>
        <taxon>Nocardioidaceae</taxon>
        <taxon>Pimelobacter</taxon>
    </lineage>
</organism>
<dbReference type="KEGG" id="psim:KR76_19240"/>
<protein>
    <submittedName>
        <fullName evidence="1">Dibenzothiophene desulfurization enzyme B</fullName>
    </submittedName>
</protein>
<dbReference type="SUPFAM" id="SSF53850">
    <property type="entry name" value="Periplasmic binding protein-like II"/>
    <property type="match status" value="1"/>
</dbReference>
<name>A0A0A1DP10_NOCSI</name>
<dbReference type="InterPro" id="IPR015168">
    <property type="entry name" value="SsuA/THI5"/>
</dbReference>
<dbReference type="OrthoDB" id="2634887at2"/>
<dbReference type="Proteomes" id="UP000030300">
    <property type="component" value="Chromosome"/>
</dbReference>
<evidence type="ECO:0000313" key="2">
    <source>
        <dbReference type="Proteomes" id="UP000030300"/>
    </source>
</evidence>
<dbReference type="RefSeq" id="WP_038680544.1">
    <property type="nucleotide sequence ID" value="NZ_BJMC01000022.1"/>
</dbReference>
<dbReference type="AlphaFoldDB" id="A0A0A1DP10"/>
<dbReference type="STRING" id="2045.KR76_19240"/>
<gene>
    <name evidence="1" type="ORF">KR76_19240</name>
</gene>
<dbReference type="EMBL" id="CP009896">
    <property type="protein sequence ID" value="AIY18367.1"/>
    <property type="molecule type" value="Genomic_DNA"/>
</dbReference>
<dbReference type="GeneID" id="96610941"/>